<dbReference type="GO" id="GO:0004674">
    <property type="term" value="F:protein serine/threonine kinase activity"/>
    <property type="evidence" value="ECO:0007669"/>
    <property type="project" value="UniProtKB-KW"/>
</dbReference>
<dbReference type="Gene3D" id="1.10.510.10">
    <property type="entry name" value="Transferase(Phosphotransferase) domain 1"/>
    <property type="match status" value="1"/>
</dbReference>
<evidence type="ECO:0000256" key="2">
    <source>
        <dbReference type="ARBA" id="ARBA00022679"/>
    </source>
</evidence>
<dbReference type="PANTHER" id="PTHR24351">
    <property type="entry name" value="RIBOSOMAL PROTEIN S6 KINASE"/>
    <property type="match status" value="1"/>
</dbReference>
<evidence type="ECO:0000256" key="4">
    <source>
        <dbReference type="ARBA" id="ARBA00022777"/>
    </source>
</evidence>
<dbReference type="SMART" id="SM00133">
    <property type="entry name" value="S_TK_X"/>
    <property type="match status" value="1"/>
</dbReference>
<keyword evidence="2" id="KW-0808">Transferase</keyword>
<dbReference type="GO" id="GO:0005524">
    <property type="term" value="F:ATP binding"/>
    <property type="evidence" value="ECO:0007669"/>
    <property type="project" value="UniProtKB-KW"/>
</dbReference>
<keyword evidence="5" id="KW-0067">ATP-binding</keyword>
<keyword evidence="1" id="KW-0723">Serine/threonine-protein kinase</keyword>
<evidence type="ECO:0000313" key="8">
    <source>
        <dbReference type="Proteomes" id="UP000053660"/>
    </source>
</evidence>
<dbReference type="Gene3D" id="3.30.200.20">
    <property type="entry name" value="Phosphorylase Kinase, domain 1"/>
    <property type="match status" value="1"/>
</dbReference>
<keyword evidence="3" id="KW-0547">Nucleotide-binding</keyword>
<dbReference type="InterPro" id="IPR011009">
    <property type="entry name" value="Kinase-like_dom_sf"/>
</dbReference>
<dbReference type="InterPro" id="IPR000961">
    <property type="entry name" value="AGC-kinase_C"/>
</dbReference>
<dbReference type="EMBL" id="KN568381">
    <property type="protein sequence ID" value="KHJ84466.1"/>
    <property type="molecule type" value="Genomic_DNA"/>
</dbReference>
<feature type="domain" description="AGC-kinase C-terminal" evidence="6">
    <location>
        <begin position="52"/>
        <end position="121"/>
    </location>
</feature>
<dbReference type="PROSITE" id="PS51285">
    <property type="entry name" value="AGC_KINASE_CTER"/>
    <property type="match status" value="1"/>
</dbReference>
<reference evidence="7 8" key="1">
    <citation type="submission" date="2014-03" db="EMBL/GenBank/DDBJ databases">
        <title>Draft genome of the hookworm Oesophagostomum dentatum.</title>
        <authorList>
            <person name="Mitreva M."/>
        </authorList>
    </citation>
    <scope>NUCLEOTIDE SEQUENCE [LARGE SCALE GENOMIC DNA]</scope>
    <source>
        <strain evidence="7 8">OD-Hann</strain>
    </source>
</reference>
<evidence type="ECO:0000313" key="7">
    <source>
        <dbReference type="EMBL" id="KHJ84466.1"/>
    </source>
</evidence>
<keyword evidence="4 7" id="KW-0418">Kinase</keyword>
<dbReference type="AlphaFoldDB" id="A0A0B1SKP8"/>
<evidence type="ECO:0000256" key="1">
    <source>
        <dbReference type="ARBA" id="ARBA00022527"/>
    </source>
</evidence>
<keyword evidence="8" id="KW-1185">Reference proteome</keyword>
<evidence type="ECO:0000256" key="5">
    <source>
        <dbReference type="ARBA" id="ARBA00022840"/>
    </source>
</evidence>
<protein>
    <submittedName>
        <fullName evidence="7">Protein kinase domain protein</fullName>
    </submittedName>
</protein>
<proteinExistence type="predicted"/>
<accession>A0A0B1SKP8</accession>
<dbReference type="OrthoDB" id="63267at2759"/>
<dbReference type="Proteomes" id="UP000053660">
    <property type="component" value="Unassembled WGS sequence"/>
</dbReference>
<dbReference type="SUPFAM" id="SSF56112">
    <property type="entry name" value="Protein kinase-like (PK-like)"/>
    <property type="match status" value="1"/>
</dbReference>
<evidence type="ECO:0000259" key="6">
    <source>
        <dbReference type="PROSITE" id="PS51285"/>
    </source>
</evidence>
<organism evidence="7 8">
    <name type="scientific">Oesophagostomum dentatum</name>
    <name type="common">Nodular worm</name>
    <dbReference type="NCBI Taxonomy" id="61180"/>
    <lineage>
        <taxon>Eukaryota</taxon>
        <taxon>Metazoa</taxon>
        <taxon>Ecdysozoa</taxon>
        <taxon>Nematoda</taxon>
        <taxon>Chromadorea</taxon>
        <taxon>Rhabditida</taxon>
        <taxon>Rhabditina</taxon>
        <taxon>Rhabditomorpha</taxon>
        <taxon>Strongyloidea</taxon>
        <taxon>Strongylidae</taxon>
        <taxon>Oesophagostomum</taxon>
    </lineage>
</organism>
<name>A0A0B1SKP8_OESDE</name>
<gene>
    <name evidence="7" type="ORF">OESDEN_15820</name>
</gene>
<evidence type="ECO:0000256" key="3">
    <source>
        <dbReference type="ARBA" id="ARBA00022741"/>
    </source>
</evidence>
<sequence length="121" mass="14278">MYNRIVNEEVTLRRNVSDAANDIISKLLKKNEKERLGFKMDFKEIRDHPFFLPVNWDKLLRRQVRAPFIPRIESEIDLRNISEDFVKMKINPASLIPQNVTSTYDKDFAGFTYVQNNISTT</sequence>